<reference evidence="2 3" key="1">
    <citation type="submission" date="2019-11" db="EMBL/GenBank/DDBJ databases">
        <title>Draft genome sequence of Labilibaculum sp. strain SYP isolated from Black Sea.</title>
        <authorList>
            <person name="Yadav S."/>
            <person name="Villanueva L."/>
        </authorList>
    </citation>
    <scope>NUCLEOTIDE SEQUENCE [LARGE SCALE GENOMIC DNA]</scope>
    <source>
        <strain evidence="2 3">44</strain>
    </source>
</reference>
<name>A0A7M4DB47_9BACT</name>
<keyword evidence="3" id="KW-1185">Reference proteome</keyword>
<dbReference type="Proteomes" id="UP000285951">
    <property type="component" value="Unassembled WGS sequence"/>
</dbReference>
<evidence type="ECO:0000313" key="1">
    <source>
        <dbReference type="EMBL" id="MUP39876.1"/>
    </source>
</evidence>
<accession>A0A7M4DB47</accession>
<organism evidence="1 4">
    <name type="scientific">Labilibaculum euxinus</name>
    <dbReference type="NCBI Taxonomy" id="2686357"/>
    <lineage>
        <taxon>Bacteria</taxon>
        <taxon>Pseudomonadati</taxon>
        <taxon>Bacteroidota</taxon>
        <taxon>Bacteroidia</taxon>
        <taxon>Marinilabiliales</taxon>
        <taxon>Marinifilaceae</taxon>
        <taxon>Labilibaculum</taxon>
    </lineage>
</organism>
<dbReference type="InterPro" id="IPR021352">
    <property type="entry name" value="DUF2971"/>
</dbReference>
<dbReference type="EMBL" id="WOTW01000065">
    <property type="protein sequence ID" value="MUP39876.1"/>
    <property type="molecule type" value="Genomic_DNA"/>
</dbReference>
<dbReference type="Pfam" id="PF11185">
    <property type="entry name" value="DUF2971"/>
    <property type="match status" value="1"/>
</dbReference>
<evidence type="ECO:0000313" key="3">
    <source>
        <dbReference type="Proteomes" id="UP000285951"/>
    </source>
</evidence>
<dbReference type="Proteomes" id="UP000462449">
    <property type="component" value="Unassembled WGS sequence"/>
</dbReference>
<protein>
    <submittedName>
        <fullName evidence="1">DUF2971 domain-containing protein</fullName>
    </submittedName>
</protein>
<dbReference type="OrthoDB" id="190848at2"/>
<dbReference type="AlphaFoldDB" id="A0A7M4DB47"/>
<dbReference type="RefSeq" id="WP_156197232.1">
    <property type="nucleotide sequence ID" value="NZ_QTZN02000065.1"/>
</dbReference>
<evidence type="ECO:0000313" key="4">
    <source>
        <dbReference type="Proteomes" id="UP000462449"/>
    </source>
</evidence>
<reference evidence="1 4" key="2">
    <citation type="submission" date="2019-12" db="EMBL/GenBank/DDBJ databases">
        <title>Draft genome sequence of Labilibaculum sp. strain 44 isolated from deep waters of Black Sea.</title>
        <authorList>
            <person name="Yadav S."/>
            <person name="Villanueva L."/>
        </authorList>
    </citation>
    <scope>NUCLEOTIDE SEQUENCE [LARGE SCALE GENOMIC DNA]</scope>
    <source>
        <strain evidence="1 4">44</strain>
    </source>
</reference>
<dbReference type="EMBL" id="QTZN02000065">
    <property type="protein sequence ID" value="MVB09081.1"/>
    <property type="molecule type" value="Genomic_DNA"/>
</dbReference>
<proteinExistence type="predicted"/>
<comment type="caution">
    <text evidence="1">The sequence shown here is derived from an EMBL/GenBank/DDBJ whole genome shotgun (WGS) entry which is preliminary data.</text>
</comment>
<evidence type="ECO:0000313" key="2">
    <source>
        <dbReference type="EMBL" id="MVB09081.1"/>
    </source>
</evidence>
<sequence>MDTNFFKKLYADDIIYHYTKASTAIDYILYRNQLKFNEGRNSNDPIESSNTRRVTVYSLNNPLERSTVLESNKLNEYISNLEDKFCQICFCKNNKGSDFGSKCYHGSFKGHEELFGFTKLRMWDQYADKFTGVCIALSKEKILSLNKEILALIEDDVKYFSFGDLSLRKMGNIQGDYLANDGKYQKKIKEIVKQSFFYKHLDYAGENEYRIGVLYDEKYCCAEKLKDKYIFNKTIMLDISGCVEAIFVSSYANDKQKSALLEYANKLDISIVEMKWQHDSFVCRDYKKWIKLGERLKIEQVNKVD</sequence>
<gene>
    <name evidence="2" type="ORF">DWB62_018850</name>
    <name evidence="1" type="ORF">GNY23_18850</name>
</gene>